<gene>
    <name evidence="2" type="ORF">S01H4_21376</name>
</gene>
<name>X1ACC7_9ZZZZ</name>
<dbReference type="EMBL" id="BART01009676">
    <property type="protein sequence ID" value="GAG79534.1"/>
    <property type="molecule type" value="Genomic_DNA"/>
</dbReference>
<dbReference type="Gene3D" id="1.25.40.10">
    <property type="entry name" value="Tetratricopeptide repeat domain"/>
    <property type="match status" value="1"/>
</dbReference>
<dbReference type="InterPro" id="IPR019734">
    <property type="entry name" value="TPR_rpt"/>
</dbReference>
<feature type="non-terminal residue" evidence="2">
    <location>
        <position position="1"/>
    </location>
</feature>
<comment type="caution">
    <text evidence="2">The sequence shown here is derived from an EMBL/GenBank/DDBJ whole genome shotgun (WGS) entry which is preliminary data.</text>
</comment>
<reference evidence="2" key="1">
    <citation type="journal article" date="2014" name="Front. Microbiol.">
        <title>High frequency of phylogenetically diverse reductive dehalogenase-homologous genes in deep subseafloor sedimentary metagenomes.</title>
        <authorList>
            <person name="Kawai M."/>
            <person name="Futagami T."/>
            <person name="Toyoda A."/>
            <person name="Takaki Y."/>
            <person name="Nishi S."/>
            <person name="Hori S."/>
            <person name="Arai W."/>
            <person name="Tsubouchi T."/>
            <person name="Morono Y."/>
            <person name="Uchiyama I."/>
            <person name="Ito T."/>
            <person name="Fujiyama A."/>
            <person name="Inagaki F."/>
            <person name="Takami H."/>
        </authorList>
    </citation>
    <scope>NUCLEOTIDE SEQUENCE</scope>
    <source>
        <strain evidence="2">Expedition CK06-06</strain>
    </source>
</reference>
<protein>
    <recommendedName>
        <fullName evidence="3">MalT-like TPR region domain-containing protein</fullName>
    </recommendedName>
</protein>
<organism evidence="2">
    <name type="scientific">marine sediment metagenome</name>
    <dbReference type="NCBI Taxonomy" id="412755"/>
    <lineage>
        <taxon>unclassified sequences</taxon>
        <taxon>metagenomes</taxon>
        <taxon>ecological metagenomes</taxon>
    </lineage>
</organism>
<evidence type="ECO:0000313" key="2">
    <source>
        <dbReference type="EMBL" id="GAG79534.1"/>
    </source>
</evidence>
<accession>X1ACC7</accession>
<keyword evidence="1" id="KW-0812">Transmembrane</keyword>
<dbReference type="SMART" id="SM00028">
    <property type="entry name" value="TPR"/>
    <property type="match status" value="2"/>
</dbReference>
<dbReference type="AlphaFoldDB" id="X1ACC7"/>
<feature type="transmembrane region" description="Helical" evidence="1">
    <location>
        <begin position="153"/>
        <end position="172"/>
    </location>
</feature>
<evidence type="ECO:0008006" key="3">
    <source>
        <dbReference type="Google" id="ProtNLM"/>
    </source>
</evidence>
<sequence>ELFEKSKKFFEDKDIDNTLDHYEKAIERIDRTKLTNKSDYLQFLQAVLQHCKDNNLLEQEALALRALGRTYSLFKHHAESMKCHYQSLKIQKKLGKKVETAEGLVFLAEDLEVSGSYDKSIEAFQEATEIFQDLGKLRNIKDITKEINRLKEFLFLIYCGLCVFIIFIINKFRFKFKCSTNLVISHIF</sequence>
<dbReference type="InterPro" id="IPR011990">
    <property type="entry name" value="TPR-like_helical_dom_sf"/>
</dbReference>
<proteinExistence type="predicted"/>
<keyword evidence="1" id="KW-0472">Membrane</keyword>
<evidence type="ECO:0000256" key="1">
    <source>
        <dbReference type="SAM" id="Phobius"/>
    </source>
</evidence>
<dbReference type="SUPFAM" id="SSF48452">
    <property type="entry name" value="TPR-like"/>
    <property type="match status" value="1"/>
</dbReference>
<keyword evidence="1" id="KW-1133">Transmembrane helix</keyword>